<dbReference type="EMBL" id="CAJNNW010036143">
    <property type="protein sequence ID" value="CAE8732366.1"/>
    <property type="molecule type" value="Genomic_DNA"/>
</dbReference>
<gene>
    <name evidence="2" type="ORF">PGLA2088_LOCUS46370</name>
</gene>
<organism evidence="2 3">
    <name type="scientific">Polarella glacialis</name>
    <name type="common">Dinoflagellate</name>
    <dbReference type="NCBI Taxonomy" id="89957"/>
    <lineage>
        <taxon>Eukaryota</taxon>
        <taxon>Sar</taxon>
        <taxon>Alveolata</taxon>
        <taxon>Dinophyceae</taxon>
        <taxon>Suessiales</taxon>
        <taxon>Suessiaceae</taxon>
        <taxon>Polarella</taxon>
    </lineage>
</organism>
<sequence length="107" mass="11491">CRAVLSGFSPLSNGKEVELVRWLEHRGCWECRYPLAAPGTPTLLVPQGCLREHCLATTGCQGAVVQPLDGEPVALLQHALPDLPIKPARGPPGSLLGFLRRAETNSK</sequence>
<evidence type="ECO:0000256" key="1">
    <source>
        <dbReference type="SAM" id="MobiDB-lite"/>
    </source>
</evidence>
<accession>A0A813LT61</accession>
<reference evidence="2" key="1">
    <citation type="submission" date="2021-02" db="EMBL/GenBank/DDBJ databases">
        <authorList>
            <person name="Dougan E. K."/>
            <person name="Rhodes N."/>
            <person name="Thang M."/>
            <person name="Chan C."/>
        </authorList>
    </citation>
    <scope>NUCLEOTIDE SEQUENCE</scope>
</reference>
<dbReference type="Proteomes" id="UP000626109">
    <property type="component" value="Unassembled WGS sequence"/>
</dbReference>
<dbReference type="AlphaFoldDB" id="A0A813LT61"/>
<feature type="region of interest" description="Disordered" evidence="1">
    <location>
        <begin position="87"/>
        <end position="107"/>
    </location>
</feature>
<evidence type="ECO:0000313" key="3">
    <source>
        <dbReference type="Proteomes" id="UP000626109"/>
    </source>
</evidence>
<name>A0A813LT61_POLGL</name>
<proteinExistence type="predicted"/>
<evidence type="ECO:0000313" key="2">
    <source>
        <dbReference type="EMBL" id="CAE8732366.1"/>
    </source>
</evidence>
<comment type="caution">
    <text evidence="2">The sequence shown here is derived from an EMBL/GenBank/DDBJ whole genome shotgun (WGS) entry which is preliminary data.</text>
</comment>
<feature type="non-terminal residue" evidence="2">
    <location>
        <position position="107"/>
    </location>
</feature>
<protein>
    <submittedName>
        <fullName evidence="2">Uncharacterized protein</fullName>
    </submittedName>
</protein>